<dbReference type="EMBL" id="LT960551">
    <property type="protein sequence ID" value="SOK58360.1"/>
    <property type="molecule type" value="Genomic_DNA"/>
</dbReference>
<proteinExistence type="predicted"/>
<dbReference type="GeneID" id="40100501"/>
<dbReference type="KEGG" id="vg:40100501"/>
<evidence type="ECO:0000313" key="2">
    <source>
        <dbReference type="EMBL" id="VUE36129.1"/>
    </source>
</evidence>
<dbReference type="EMBL" id="LR596615">
    <property type="protein sequence ID" value="VUE36129.1"/>
    <property type="molecule type" value="Genomic_DNA"/>
</dbReference>
<dbReference type="RefSeq" id="YP_009623693.1">
    <property type="nucleotide sequence ID" value="NC_042116.1"/>
</dbReference>
<accession>A0A2C9CX22</accession>
<evidence type="ECO:0000313" key="4">
    <source>
        <dbReference type="Proteomes" id="UP000317227"/>
    </source>
</evidence>
<reference evidence="3" key="1">
    <citation type="submission" date="2017-10" db="EMBL/GenBank/DDBJ databases">
        <authorList>
            <person name="Skurnik M."/>
        </authorList>
    </citation>
    <scope>NUCLEOTIDE SEQUENCE [LARGE SCALE GENOMIC DNA]</scope>
</reference>
<evidence type="ECO:0000313" key="3">
    <source>
        <dbReference type="Proteomes" id="UP000240931"/>
    </source>
</evidence>
<protein>
    <submittedName>
        <fullName evidence="1">Uncharacterized protein</fullName>
    </submittedName>
</protein>
<reference evidence="2 4" key="3">
    <citation type="submission" date="2019-06" db="EMBL/GenBank/DDBJ databases">
        <authorList>
            <person name="Bower L."/>
            <person name="Leinonen R."/>
        </authorList>
    </citation>
    <scope>NUCLEOTIDE SEQUENCE [LARGE SCALE GENOMIC DNA]</scope>
</reference>
<dbReference type="Proteomes" id="UP000317227">
    <property type="component" value="Segment"/>
</dbReference>
<dbReference type="OrthoDB" id="33474at10239"/>
<reference evidence="1" key="2">
    <citation type="submission" date="2017-10" db="EMBL/GenBank/DDBJ databases">
        <authorList>
            <person name="Banno H."/>
            <person name="Chua N.-H."/>
        </authorList>
    </citation>
    <scope>NUCLEOTIDE SEQUENCE [LARGE SCALE GENOMIC DNA]</scope>
</reference>
<name>A0A2C9CX22_9CAUD</name>
<organism evidence="1 3">
    <name type="scientific">Yersinia phage fHe-Yen9-04</name>
    <dbReference type="NCBI Taxonomy" id="2052742"/>
    <lineage>
        <taxon>Viruses</taxon>
        <taxon>Duplodnaviria</taxon>
        <taxon>Heunggongvirae</taxon>
        <taxon>Uroviricota</taxon>
        <taxon>Caudoviricetes</taxon>
        <taxon>Eneladusvirus</taxon>
        <taxon>Eneladusvirus Yen904</taxon>
    </lineage>
</organism>
<sequence>MIIYTKSSFMEPKQVLYFVPYLDKHSSWNGIIDFKLILQSEFISIIDVDTNENYIIKNRYERIDNTWNSGTLLSLMRDEIQIGSETEGTRHSYSTKFRYSPKLNISSCENFEEYIKALYEIHRNF</sequence>
<keyword evidence="3" id="KW-1185">Reference proteome</keyword>
<evidence type="ECO:0000313" key="1">
    <source>
        <dbReference type="EMBL" id="SOK58360.1"/>
    </source>
</evidence>
<gene>
    <name evidence="1" type="primary">g083</name>
</gene>
<dbReference type="Proteomes" id="UP000240931">
    <property type="component" value="Segment"/>
</dbReference>